<keyword evidence="3" id="KW-1185">Reference proteome</keyword>
<name>A0A8J2RB49_9NEOP</name>
<feature type="region of interest" description="Disordered" evidence="1">
    <location>
        <begin position="1"/>
        <end position="246"/>
    </location>
</feature>
<dbReference type="EMBL" id="CAKASE010000083">
    <property type="protein sequence ID" value="CAG9585916.1"/>
    <property type="molecule type" value="Genomic_DNA"/>
</dbReference>
<feature type="compositionally biased region" description="Acidic residues" evidence="1">
    <location>
        <begin position="210"/>
        <end position="231"/>
    </location>
</feature>
<dbReference type="Proteomes" id="UP000789524">
    <property type="component" value="Unassembled WGS sequence"/>
</dbReference>
<feature type="compositionally biased region" description="Acidic residues" evidence="1">
    <location>
        <begin position="110"/>
        <end position="121"/>
    </location>
</feature>
<feature type="compositionally biased region" description="Polar residues" evidence="1">
    <location>
        <begin position="236"/>
        <end position="246"/>
    </location>
</feature>
<evidence type="ECO:0000313" key="2">
    <source>
        <dbReference type="EMBL" id="CAG9585916.1"/>
    </source>
</evidence>
<proteinExistence type="predicted"/>
<reference evidence="2" key="1">
    <citation type="submission" date="2021-09" db="EMBL/GenBank/DDBJ databases">
        <authorList>
            <person name="Martin H S."/>
        </authorList>
    </citation>
    <scope>NUCLEOTIDE SEQUENCE</scope>
</reference>
<protein>
    <submittedName>
        <fullName evidence="2">(African queen) hypothetical protein</fullName>
    </submittedName>
</protein>
<dbReference type="AlphaFoldDB" id="A0A8J2RB49"/>
<comment type="caution">
    <text evidence="2">The sequence shown here is derived from an EMBL/GenBank/DDBJ whole genome shotgun (WGS) entry which is preliminary data.</text>
</comment>
<organism evidence="2 3">
    <name type="scientific">Danaus chrysippus</name>
    <name type="common">African queen</name>
    <dbReference type="NCBI Taxonomy" id="151541"/>
    <lineage>
        <taxon>Eukaryota</taxon>
        <taxon>Metazoa</taxon>
        <taxon>Ecdysozoa</taxon>
        <taxon>Arthropoda</taxon>
        <taxon>Hexapoda</taxon>
        <taxon>Insecta</taxon>
        <taxon>Pterygota</taxon>
        <taxon>Neoptera</taxon>
        <taxon>Endopterygota</taxon>
        <taxon>Lepidoptera</taxon>
        <taxon>Glossata</taxon>
        <taxon>Ditrysia</taxon>
        <taxon>Papilionoidea</taxon>
        <taxon>Nymphalidae</taxon>
        <taxon>Danainae</taxon>
        <taxon>Danaini</taxon>
        <taxon>Danaina</taxon>
        <taxon>Danaus</taxon>
        <taxon>Anosia</taxon>
    </lineage>
</organism>
<feature type="compositionally biased region" description="Low complexity" evidence="1">
    <location>
        <begin position="192"/>
        <end position="209"/>
    </location>
</feature>
<gene>
    <name evidence="2" type="ORF">DCHRY22_LOCUS16240</name>
</gene>
<evidence type="ECO:0000313" key="3">
    <source>
        <dbReference type="Proteomes" id="UP000789524"/>
    </source>
</evidence>
<sequence length="513" mass="56356">MTRAGGSRELSARGRGHSRNTFDMQTTLTSLRYVTHGTYGCDGQRTSRTSDQDTSDQDTSDQDTSGQDTSDQDTSDQDTSDQDTSDQDTSDQDTSDQDTSDQDTSGQDTSDQDTSDQDTSDQDTSGQDTSDQDTSDQDTSDQDTSDQDTSDQDTSDQDTSDQDTSGQDTSDQDTSDQDTSDQDTSDQDTSDQDTSGQDTSDQDTSGQDTSDQDTSDQDTSDQDTSDQDTSDQDTSGLSEIITSSQQTCKARVKTEIQDMGNEFYSEAMTPAPLIDLPPATCQLTTTNMSQLIDALHHTRDQLLPHGTRKTSGMEIRVDGVNDLGVIESCEGHRKQTDRRTESNILTTELCSRLSAGGRLGWQRARTPRPPPPLPGTPAASHKARTVFWCLSLHDKESNAMDSFHFLTRCERRCHPISAVNGSSSLRLDSATAGGESRLTVNRVVTGDTLHIYTYNRDCFNVKGWGEREPYITMLQTLETFRPPRTTRRLQVCYTECATSVTTDMQYTAPAPRG</sequence>
<feature type="compositionally biased region" description="Polar residues" evidence="1">
    <location>
        <begin position="19"/>
        <end position="32"/>
    </location>
</feature>
<feature type="compositionally biased region" description="Acidic residues" evidence="1">
    <location>
        <begin position="130"/>
        <end position="161"/>
    </location>
</feature>
<accession>A0A8J2RB49</accession>
<evidence type="ECO:0000256" key="1">
    <source>
        <dbReference type="SAM" id="MobiDB-lite"/>
    </source>
</evidence>
<feature type="compositionally biased region" description="Acidic residues" evidence="1">
    <location>
        <begin position="70"/>
        <end position="101"/>
    </location>
</feature>
<feature type="compositionally biased region" description="Acidic residues" evidence="1">
    <location>
        <begin position="170"/>
        <end position="191"/>
    </location>
</feature>